<feature type="transmembrane region" description="Helical" evidence="2">
    <location>
        <begin position="271"/>
        <end position="291"/>
    </location>
</feature>
<dbReference type="Pfam" id="PF04235">
    <property type="entry name" value="DUF418"/>
    <property type="match status" value="1"/>
</dbReference>
<evidence type="ECO:0000259" key="4">
    <source>
        <dbReference type="Pfam" id="PF07786"/>
    </source>
</evidence>
<feature type="transmembrane region" description="Helical" evidence="2">
    <location>
        <begin position="366"/>
        <end position="385"/>
    </location>
</feature>
<feature type="domain" description="Heparan-alpha-glucosaminide N-acetyltransferase catalytic" evidence="4">
    <location>
        <begin position="78"/>
        <end position="263"/>
    </location>
</feature>
<evidence type="ECO:0000313" key="5">
    <source>
        <dbReference type="EMBL" id="PHV65080.1"/>
    </source>
</evidence>
<keyword evidence="2" id="KW-1133">Transmembrane helix</keyword>
<accession>A0A2G3PH16</accession>
<evidence type="ECO:0000256" key="2">
    <source>
        <dbReference type="SAM" id="Phobius"/>
    </source>
</evidence>
<comment type="caution">
    <text evidence="5">The sequence shown here is derived from an EMBL/GenBank/DDBJ whole genome shotgun (WGS) entry which is preliminary data.</text>
</comment>
<feature type="transmembrane region" description="Helical" evidence="2">
    <location>
        <begin position="336"/>
        <end position="354"/>
    </location>
</feature>
<evidence type="ECO:0008006" key="7">
    <source>
        <dbReference type="Google" id="ProtNLM"/>
    </source>
</evidence>
<feature type="transmembrane region" description="Helical" evidence="2">
    <location>
        <begin position="200"/>
        <end position="221"/>
    </location>
</feature>
<dbReference type="InterPro" id="IPR052529">
    <property type="entry name" value="Bact_Transport_Assoc"/>
</dbReference>
<protein>
    <recommendedName>
        <fullName evidence="7">Heparan-alpha-glucosaminide N-acetyltransferase catalytic domain-containing protein</fullName>
    </recommendedName>
</protein>
<feature type="region of interest" description="Disordered" evidence="1">
    <location>
        <begin position="1"/>
        <end position="23"/>
    </location>
</feature>
<feature type="transmembrane region" description="Helical" evidence="2">
    <location>
        <begin position="397"/>
        <end position="421"/>
    </location>
</feature>
<name>A0A2G3PH16_WILMA</name>
<keyword evidence="2" id="KW-0472">Membrane</keyword>
<dbReference type="Pfam" id="PF07786">
    <property type="entry name" value="HGSNAT_cat"/>
    <property type="match status" value="1"/>
</dbReference>
<proteinExistence type="predicted"/>
<reference evidence="5 6" key="1">
    <citation type="submission" date="2017-10" db="EMBL/GenBank/DDBJ databases">
        <title>The draft genome sequence of Williamsia sp. BULT 1.1 isolated from the semi-arid grassland soils from South Africa.</title>
        <authorList>
            <person name="Kabwe M.H."/>
            <person name="Govender N."/>
            <person name="Mutseka Lunga P."/>
            <person name="Vikram S."/>
            <person name="Makhalanyane T.P."/>
        </authorList>
    </citation>
    <scope>NUCLEOTIDE SEQUENCE [LARGE SCALE GENOMIC DNA]</scope>
    <source>
        <strain evidence="5 6">BULT 1.1</strain>
    </source>
</reference>
<organism evidence="5 6">
    <name type="scientific">Williamsia marianensis</name>
    <dbReference type="NCBI Taxonomy" id="85044"/>
    <lineage>
        <taxon>Bacteria</taxon>
        <taxon>Bacillati</taxon>
        <taxon>Actinomycetota</taxon>
        <taxon>Actinomycetes</taxon>
        <taxon>Mycobacteriales</taxon>
        <taxon>Nocardiaceae</taxon>
        <taxon>Williamsia</taxon>
    </lineage>
</organism>
<sequence>MFSAVGAAGAGGPSKPSLRYRSSISSPCRCTCRLRSAMSCASLLMTADANSGPARCPRKPRARAVSEDDWMTANRSARIPGVDIARALAVLGMFAAHILDLGDLRWTQPETWGSVVNGHSAVTFAVLAGVSIALVTGGTAPLGAEQLVVARHQLLVRACCIFLLGGLLQMLGTPVLIILVMYSFLFVVSLPLLRVSPPTLFVAAGVMAVVMPFLVPLIHAALGAWGSPFNALTDILISGGYPGLIWAAYLLLGLGIGRLDLRSPMVARRLAGFGAGIAVASYLLSAALSGFDDGTHQTPSQFYAPSENPGEGFLWEWSDLQAMLGAEPHSGTPFDVFGSAGISMLVIGLCLLLCRRPGRFSFPLRATGTMVLTVYSAHIVAIFVLCQFSERGRDGVYPWQGLLTWIVFVLVAVSVSAVWIARYGRGPVEGLISSIARRSSGSRRVPARSGF</sequence>
<evidence type="ECO:0000313" key="6">
    <source>
        <dbReference type="Proteomes" id="UP000225108"/>
    </source>
</evidence>
<feature type="domain" description="DUF418" evidence="3">
    <location>
        <begin position="330"/>
        <end position="434"/>
    </location>
</feature>
<dbReference type="AlphaFoldDB" id="A0A2G3PH16"/>
<dbReference type="InterPro" id="IPR012429">
    <property type="entry name" value="HGSNAT_cat"/>
</dbReference>
<evidence type="ECO:0000259" key="3">
    <source>
        <dbReference type="Pfam" id="PF04235"/>
    </source>
</evidence>
<dbReference type="PANTHER" id="PTHR30590">
    <property type="entry name" value="INNER MEMBRANE PROTEIN"/>
    <property type="match status" value="1"/>
</dbReference>
<dbReference type="Proteomes" id="UP000225108">
    <property type="component" value="Unassembled WGS sequence"/>
</dbReference>
<gene>
    <name evidence="5" type="ORF">CSW57_14635</name>
</gene>
<dbReference type="PANTHER" id="PTHR30590:SF3">
    <property type="entry name" value="HYPOTHETICAL MEMBRANE SPANNING PROTEIN"/>
    <property type="match status" value="1"/>
</dbReference>
<keyword evidence="2" id="KW-0812">Transmembrane</keyword>
<dbReference type="EMBL" id="PEBD01000010">
    <property type="protein sequence ID" value="PHV65080.1"/>
    <property type="molecule type" value="Genomic_DNA"/>
</dbReference>
<evidence type="ECO:0000256" key="1">
    <source>
        <dbReference type="SAM" id="MobiDB-lite"/>
    </source>
</evidence>
<feature type="transmembrane region" description="Helical" evidence="2">
    <location>
        <begin position="241"/>
        <end position="259"/>
    </location>
</feature>
<feature type="transmembrane region" description="Helical" evidence="2">
    <location>
        <begin position="176"/>
        <end position="193"/>
    </location>
</feature>
<dbReference type="InterPro" id="IPR007349">
    <property type="entry name" value="DUF418"/>
</dbReference>